<gene>
    <name evidence="1" type="ORF">DXC39_02975</name>
</gene>
<dbReference type="AlphaFoldDB" id="A0A3E4UIC6"/>
<sequence length="118" mass="14038">MGQVNNQFYRGYEGEKEIQIFTSKEKMVIWDGFFNDIMEQFKPAEEGWIGIAYYYHLYLGWCDGKAWKIPNIDEFLQQFRQLDITNCRFEESKKVLADICNMLCLAIQENENVWIAEG</sequence>
<dbReference type="EMBL" id="QSSQ01000001">
    <property type="protein sequence ID" value="RGM08932.1"/>
    <property type="molecule type" value="Genomic_DNA"/>
</dbReference>
<evidence type="ECO:0000313" key="1">
    <source>
        <dbReference type="EMBL" id="RGM08932.1"/>
    </source>
</evidence>
<proteinExistence type="predicted"/>
<organism evidence="1 2">
    <name type="scientific">Hungatella hathewayi</name>
    <dbReference type="NCBI Taxonomy" id="154046"/>
    <lineage>
        <taxon>Bacteria</taxon>
        <taxon>Bacillati</taxon>
        <taxon>Bacillota</taxon>
        <taxon>Clostridia</taxon>
        <taxon>Lachnospirales</taxon>
        <taxon>Lachnospiraceae</taxon>
        <taxon>Hungatella</taxon>
    </lineage>
</organism>
<dbReference type="RefSeq" id="WP_117621684.1">
    <property type="nucleotide sequence ID" value="NZ_QRQF01000004.1"/>
</dbReference>
<protein>
    <submittedName>
        <fullName evidence="1">Uncharacterized protein</fullName>
    </submittedName>
</protein>
<reference evidence="1 2" key="1">
    <citation type="submission" date="2018-08" db="EMBL/GenBank/DDBJ databases">
        <title>A genome reference for cultivated species of the human gut microbiota.</title>
        <authorList>
            <person name="Zou Y."/>
            <person name="Xue W."/>
            <person name="Luo G."/>
        </authorList>
    </citation>
    <scope>NUCLEOTIDE SEQUENCE [LARGE SCALE GENOMIC DNA]</scope>
    <source>
        <strain evidence="1 2">TF05-11AC</strain>
    </source>
</reference>
<dbReference type="Proteomes" id="UP000261257">
    <property type="component" value="Unassembled WGS sequence"/>
</dbReference>
<name>A0A3E4UIC6_9FIRM</name>
<comment type="caution">
    <text evidence="1">The sequence shown here is derived from an EMBL/GenBank/DDBJ whole genome shotgun (WGS) entry which is preliminary data.</text>
</comment>
<evidence type="ECO:0000313" key="2">
    <source>
        <dbReference type="Proteomes" id="UP000261257"/>
    </source>
</evidence>
<accession>A0A3E4UIC6</accession>